<accession>A0A846WGD6</accession>
<dbReference type="Proteomes" id="UP000563898">
    <property type="component" value="Unassembled WGS sequence"/>
</dbReference>
<dbReference type="EMBL" id="JAAXPC010000001">
    <property type="protein sequence ID" value="NKX99976.1"/>
    <property type="molecule type" value="Genomic_DNA"/>
</dbReference>
<organism evidence="1 2">
    <name type="scientific">Gordonia polyisoprenivorans</name>
    <dbReference type="NCBI Taxonomy" id="84595"/>
    <lineage>
        <taxon>Bacteria</taxon>
        <taxon>Bacillati</taxon>
        <taxon>Actinomycetota</taxon>
        <taxon>Actinomycetes</taxon>
        <taxon>Mycobacteriales</taxon>
        <taxon>Gordoniaceae</taxon>
        <taxon>Gordonia</taxon>
    </lineage>
</organism>
<dbReference type="AlphaFoldDB" id="A0A846WGD6"/>
<reference evidence="1 2" key="1">
    <citation type="submission" date="2020-04" db="EMBL/GenBank/DDBJ databases">
        <title>MicrobeNet Type strains.</title>
        <authorList>
            <person name="Nicholson A.C."/>
        </authorList>
    </citation>
    <scope>NUCLEOTIDE SEQUENCE [LARGE SCALE GENOMIC DNA]</scope>
    <source>
        <strain evidence="1 2">ATCC BAA-14</strain>
    </source>
</reference>
<evidence type="ECO:0000313" key="1">
    <source>
        <dbReference type="EMBL" id="NKX99976.1"/>
    </source>
</evidence>
<gene>
    <name evidence="1" type="ORF">HGA05_00085</name>
</gene>
<dbReference type="RefSeq" id="WP_006373142.1">
    <property type="nucleotide sequence ID" value="NZ_JAAXPC010000001.1"/>
</dbReference>
<protein>
    <submittedName>
        <fullName evidence="1">Uncharacterized protein</fullName>
    </submittedName>
</protein>
<proteinExistence type="predicted"/>
<evidence type="ECO:0000313" key="2">
    <source>
        <dbReference type="Proteomes" id="UP000563898"/>
    </source>
</evidence>
<sequence>MDRRRVLTILVDRIAIEDGQIPPPAIGEVIEFPLRFWEYSTSETGTDQHDAMTIRARLEPSGRPPRRFGLADDSEATDDAGRQDLWWSGLLRGDGWTASWDGQRPRTGQVELTGTFHGVMGIDAAGSVRGRVTRVQVVSHSWQRVPPPRRWSLTPGRRPTHREVDRAPRFFTDDRFDADCPSPTDVDTGALIDLDLDDVGPYPLRPPAVIAEISAAGNDLWALDAVLPLALRIDSDHRASEYLFPGPVRYGRSVWATPTGCWIGGPDGTHRLTPGEPARTVDDTPVIAGAVVGEHFLACGGAGRWIIHDPGGESRSVEGPTAVVTAAIADGDSFVVLLHSPSPHTDGVVPVRVGLDGATDVGDPVILDDHHDRPSLLTSPLGIACYDSVVTLAPTLEATDTQHVPRRFFYAGTVGDGLWALGHPPDGTARSGWWPLPGPTEYDHGRGQFWLLTVLDRDGLTPTLSAPVLSSTVSVARTDDGTLWVAAGGVLQILRPGTMQWPEPVDLGLH</sequence>
<comment type="caution">
    <text evidence="1">The sequence shown here is derived from an EMBL/GenBank/DDBJ whole genome shotgun (WGS) entry which is preliminary data.</text>
</comment>
<name>A0A846WGD6_9ACTN</name>